<name>A0A415T0G0_9BACT</name>
<dbReference type="SUPFAM" id="SSF56935">
    <property type="entry name" value="Porins"/>
    <property type="match status" value="1"/>
</dbReference>
<feature type="chain" id="PRO_5019063056" evidence="4">
    <location>
        <begin position="20"/>
        <end position="722"/>
    </location>
</feature>
<evidence type="ECO:0000313" key="6">
    <source>
        <dbReference type="EMBL" id="RHM94899.1"/>
    </source>
</evidence>
<feature type="domain" description="Outer membrane protein beta-barrel" evidence="5">
    <location>
        <begin position="295"/>
        <end position="693"/>
    </location>
</feature>
<dbReference type="Pfam" id="PF14905">
    <property type="entry name" value="OMP_b-brl_3"/>
    <property type="match status" value="1"/>
</dbReference>
<evidence type="ECO:0000256" key="1">
    <source>
        <dbReference type="ARBA" id="ARBA00004442"/>
    </source>
</evidence>
<reference evidence="6 7" key="1">
    <citation type="submission" date="2018-08" db="EMBL/GenBank/DDBJ databases">
        <title>A genome reference for cultivated species of the human gut microbiota.</title>
        <authorList>
            <person name="Zou Y."/>
            <person name="Xue W."/>
            <person name="Luo G."/>
        </authorList>
    </citation>
    <scope>NUCLEOTIDE SEQUENCE [LARGE SCALE GENOMIC DNA]</scope>
    <source>
        <strain evidence="6 7">AF31-28B-AC</strain>
    </source>
</reference>
<comment type="caution">
    <text evidence="6">The sequence shown here is derived from an EMBL/GenBank/DDBJ whole genome shotgun (WGS) entry which is preliminary data.</text>
</comment>
<accession>A0A415T0G0</accession>
<dbReference type="EMBL" id="QRQK01000024">
    <property type="protein sequence ID" value="RHM94899.1"/>
    <property type="molecule type" value="Genomic_DNA"/>
</dbReference>
<sequence>MKTLFLAVVLFFIVSVSRAQQSIHDTLPEMIPMQTLDEITVRPQYIRHQNNHYTIQVSPAEKGKNGEDLLRQAPGIWLSQGKISINGSSGTCVFIDGREIRLEGELFTNYLQSLKSEDIARIEVYPVAGAEHDANMKGGIIQIWMKRNRNKGTEFSAAVTTQVGKNYQQYQPHIGWKYHCSHLDWYGSLSADYQPQLEGVTKVSREYSSTTSAFQSVSDFHQRNSNHILRTGIIWSPDSLNTFGIEGEALVQSVFDRTFGETDMASSGIQSHSIEQYKQKKQGQIATGSLSYLRRIDDAGSEIKFLSDYTRRNTDDRQYTHLQQIGEVFSTDTLYRQLTDKWYSIGTANLVWTQNIDSQSRFLAGVKYTHSSIDDYSTYEGANKYEHWTLVDGYQHGLKYKEQIYAGYFTYSHQWKRLSIKDGLRAEHVRTDNLTSHVVTKKLDWFPSVQVTYSLNRLQTWMLAGEYARYIERPHFAALSPNPIQLSEYAYQVGNPQLRPTYIHRFNMTLIYDYRYTLTMGGNLHTDLIREFSKQDAANPEISYITYENHYRENHWFVALSTPFQPFYWWRLSLNLIGVRQDIRTYRDSKMQSHYLFLGNALSSFSLPFDITMEFRYEGNSRLYSGNSEVAPMHQVHFQFRKRLLDDRMVITLGMNNLFNRMASYSGHLENYSQHTRISIPSSGRRFQVGISYRFQQGKKFRQKSVEKTIGGERNRLTREFK</sequence>
<dbReference type="InterPro" id="IPR036942">
    <property type="entry name" value="Beta-barrel_TonB_sf"/>
</dbReference>
<keyword evidence="2" id="KW-0472">Membrane</keyword>
<proteinExistence type="predicted"/>
<gene>
    <name evidence="6" type="ORF">DWZ34_11870</name>
</gene>
<comment type="subcellular location">
    <subcellularLocation>
        <location evidence="1">Cell outer membrane</location>
    </subcellularLocation>
</comment>
<evidence type="ECO:0000256" key="2">
    <source>
        <dbReference type="ARBA" id="ARBA00023136"/>
    </source>
</evidence>
<evidence type="ECO:0000256" key="3">
    <source>
        <dbReference type="ARBA" id="ARBA00023237"/>
    </source>
</evidence>
<protein>
    <submittedName>
        <fullName evidence="6">TonB-dependent receptor</fullName>
    </submittedName>
</protein>
<keyword evidence="3" id="KW-0998">Cell outer membrane</keyword>
<feature type="signal peptide" evidence="4">
    <location>
        <begin position="1"/>
        <end position="19"/>
    </location>
</feature>
<organism evidence="6 7">
    <name type="scientific">Phocaeicola plebeius</name>
    <dbReference type="NCBI Taxonomy" id="310297"/>
    <lineage>
        <taxon>Bacteria</taxon>
        <taxon>Pseudomonadati</taxon>
        <taxon>Bacteroidota</taxon>
        <taxon>Bacteroidia</taxon>
        <taxon>Bacteroidales</taxon>
        <taxon>Bacteroidaceae</taxon>
        <taxon>Phocaeicola</taxon>
    </lineage>
</organism>
<dbReference type="RefSeq" id="WP_118026043.1">
    <property type="nucleotide sequence ID" value="NZ_DBEXEW010000215.1"/>
</dbReference>
<dbReference type="Gene3D" id="2.40.170.20">
    <property type="entry name" value="TonB-dependent receptor, beta-barrel domain"/>
    <property type="match status" value="1"/>
</dbReference>
<dbReference type="InterPro" id="IPR041700">
    <property type="entry name" value="OMP_b-brl_3"/>
</dbReference>
<keyword evidence="4" id="KW-0732">Signal</keyword>
<dbReference type="Proteomes" id="UP000285109">
    <property type="component" value="Unassembled WGS sequence"/>
</dbReference>
<evidence type="ECO:0000313" key="7">
    <source>
        <dbReference type="Proteomes" id="UP000285109"/>
    </source>
</evidence>
<evidence type="ECO:0000259" key="5">
    <source>
        <dbReference type="Pfam" id="PF14905"/>
    </source>
</evidence>
<keyword evidence="6" id="KW-0675">Receptor</keyword>
<evidence type="ECO:0000256" key="4">
    <source>
        <dbReference type="SAM" id="SignalP"/>
    </source>
</evidence>
<dbReference type="GO" id="GO:0009279">
    <property type="term" value="C:cell outer membrane"/>
    <property type="evidence" value="ECO:0007669"/>
    <property type="project" value="UniProtKB-SubCell"/>
</dbReference>
<dbReference type="AlphaFoldDB" id="A0A415T0G0"/>